<protein>
    <recommendedName>
        <fullName evidence="1">Methyltransferase domain-containing protein</fullName>
    </recommendedName>
</protein>
<name>A0A1F4ZR53_9BACT</name>
<feature type="domain" description="Methyltransferase" evidence="1">
    <location>
        <begin position="53"/>
        <end position="169"/>
    </location>
</feature>
<dbReference type="PANTHER" id="PTHR43861">
    <property type="entry name" value="TRANS-ACONITATE 2-METHYLTRANSFERASE-RELATED"/>
    <property type="match status" value="1"/>
</dbReference>
<reference evidence="2 3" key="1">
    <citation type="journal article" date="2016" name="Nat. Commun.">
        <title>Thousands of microbial genomes shed light on interconnected biogeochemical processes in an aquifer system.</title>
        <authorList>
            <person name="Anantharaman K."/>
            <person name="Brown C.T."/>
            <person name="Hug L.A."/>
            <person name="Sharon I."/>
            <person name="Castelle C.J."/>
            <person name="Probst A.J."/>
            <person name="Thomas B.C."/>
            <person name="Singh A."/>
            <person name="Wilkins M.J."/>
            <person name="Karaoz U."/>
            <person name="Brodie E.L."/>
            <person name="Williams K.H."/>
            <person name="Hubbard S.S."/>
            <person name="Banfield J.F."/>
        </authorList>
    </citation>
    <scope>NUCLEOTIDE SEQUENCE [LARGE SCALE GENOMIC DNA]</scope>
</reference>
<accession>A0A1F4ZR53</accession>
<dbReference type="SUPFAM" id="SSF53335">
    <property type="entry name" value="S-adenosyl-L-methionine-dependent methyltransferases"/>
    <property type="match status" value="1"/>
</dbReference>
<dbReference type="CDD" id="cd02440">
    <property type="entry name" value="AdoMet_MTases"/>
    <property type="match status" value="1"/>
</dbReference>
<proteinExistence type="predicted"/>
<dbReference type="STRING" id="1797263.A2397_05075"/>
<dbReference type="AlphaFoldDB" id="A0A1F4ZR53"/>
<evidence type="ECO:0000313" key="3">
    <source>
        <dbReference type="Proteomes" id="UP000176424"/>
    </source>
</evidence>
<evidence type="ECO:0000313" key="2">
    <source>
        <dbReference type="EMBL" id="OGD08939.1"/>
    </source>
</evidence>
<comment type="caution">
    <text evidence="2">The sequence shown here is derived from an EMBL/GenBank/DDBJ whole genome shotgun (WGS) entry which is preliminary data.</text>
</comment>
<dbReference type="Gene3D" id="3.40.50.150">
    <property type="entry name" value="Vaccinia Virus protein VP39"/>
    <property type="match status" value="1"/>
</dbReference>
<dbReference type="InterPro" id="IPR025714">
    <property type="entry name" value="Methyltranfer_dom"/>
</dbReference>
<evidence type="ECO:0000259" key="1">
    <source>
        <dbReference type="Pfam" id="PF13847"/>
    </source>
</evidence>
<gene>
    <name evidence="2" type="ORF">A2397_05075</name>
</gene>
<dbReference type="InterPro" id="IPR029063">
    <property type="entry name" value="SAM-dependent_MTases_sf"/>
</dbReference>
<organism evidence="2 3">
    <name type="scientific">Candidatus Amesbacteria bacterium RIFOXYB1_FULL_44_23</name>
    <dbReference type="NCBI Taxonomy" id="1797263"/>
    <lineage>
        <taxon>Bacteria</taxon>
        <taxon>Candidatus Amesiibacteriota</taxon>
    </lineage>
</organism>
<sequence>MANLVLEKNIDEFNRDVQARSGYEYTATDRLSCRIANEHLSEMVHAMCGDLTGKTIADVGCGDGTYTVEFLKFKPKSILGIDPARVSIRSAKRKFKNPKLTFKTGNIYTLSSLKKRFDVVVVRGVLHHVYQPEKAISQLSRIAKILVIAEPNGYNPILKLIEKTSSYHRAHEEKSYPAAKVNKWVTDNNGRVESSMFGGLVPFFCPDPIVNILKKLEPVVENTVAFNRLLTASYICKCSFTEK</sequence>
<dbReference type="Proteomes" id="UP000176424">
    <property type="component" value="Unassembled WGS sequence"/>
</dbReference>
<dbReference type="EMBL" id="MEXR01000044">
    <property type="protein sequence ID" value="OGD08939.1"/>
    <property type="molecule type" value="Genomic_DNA"/>
</dbReference>
<dbReference type="Pfam" id="PF13847">
    <property type="entry name" value="Methyltransf_31"/>
    <property type="match status" value="1"/>
</dbReference>